<proteinExistence type="predicted"/>
<gene>
    <name evidence="1" type="ORF">US62_C0034G0010</name>
</gene>
<accession>A0A0G0HPD8</accession>
<reference evidence="1 2" key="1">
    <citation type="journal article" date="2015" name="Nature">
        <title>rRNA introns, odd ribosomes, and small enigmatic genomes across a large radiation of phyla.</title>
        <authorList>
            <person name="Brown C.T."/>
            <person name="Hug L.A."/>
            <person name="Thomas B.C."/>
            <person name="Sharon I."/>
            <person name="Castelle C.J."/>
            <person name="Singh A."/>
            <person name="Wilkins M.J."/>
            <person name="Williams K.H."/>
            <person name="Banfield J.F."/>
        </authorList>
    </citation>
    <scope>NUCLEOTIDE SEQUENCE [LARGE SCALE GENOMIC DNA]</scope>
</reference>
<name>A0A0G0HPD8_9BACT</name>
<evidence type="ECO:0000313" key="2">
    <source>
        <dbReference type="Proteomes" id="UP000034603"/>
    </source>
</evidence>
<evidence type="ECO:0000313" key="1">
    <source>
        <dbReference type="EMBL" id="KKQ44072.1"/>
    </source>
</evidence>
<dbReference type="AlphaFoldDB" id="A0A0G0HPD8"/>
<comment type="caution">
    <text evidence="1">The sequence shown here is derived from an EMBL/GenBank/DDBJ whole genome shotgun (WGS) entry which is preliminary data.</text>
</comment>
<protein>
    <submittedName>
        <fullName evidence="1">Uncharacterized protein</fullName>
    </submittedName>
</protein>
<dbReference type="Proteomes" id="UP000034603">
    <property type="component" value="Unassembled WGS sequence"/>
</dbReference>
<dbReference type="EMBL" id="LBTR01000034">
    <property type="protein sequence ID" value="KKQ44072.1"/>
    <property type="molecule type" value="Genomic_DNA"/>
</dbReference>
<sequence>MAKIVGRNASLYVEDSTGACRSISGDLNQVTLSRSAEAPDVTGFGEDMRQRLSCFLNTRLISPLKARPQSLVHWLPELVL</sequence>
<organism evidence="1 2">
    <name type="scientific">Candidatus Woesebacteria bacterium GW2011_GWA1_37_8</name>
    <dbReference type="NCBI Taxonomy" id="1618546"/>
    <lineage>
        <taxon>Bacteria</taxon>
        <taxon>Candidatus Woeseibacteriota</taxon>
    </lineage>
</organism>